<dbReference type="EMBL" id="JADCTT010000005">
    <property type="protein sequence ID" value="KAF9751871.1"/>
    <property type="molecule type" value="Genomic_DNA"/>
</dbReference>
<proteinExistence type="predicted"/>
<evidence type="ECO:0000256" key="1">
    <source>
        <dbReference type="SAM" id="MobiDB-lite"/>
    </source>
</evidence>
<evidence type="ECO:0000313" key="2">
    <source>
        <dbReference type="EMBL" id="KAF9751871.1"/>
    </source>
</evidence>
<name>A0A8H7N9W9_BIOOC</name>
<gene>
    <name evidence="2" type="ORF">IM811_013665</name>
</gene>
<feature type="compositionally biased region" description="Polar residues" evidence="1">
    <location>
        <begin position="11"/>
        <end position="34"/>
    </location>
</feature>
<evidence type="ECO:0000313" key="3">
    <source>
        <dbReference type="Proteomes" id="UP000616885"/>
    </source>
</evidence>
<dbReference type="AlphaFoldDB" id="A0A8H7N9W9"/>
<dbReference type="Proteomes" id="UP000616885">
    <property type="component" value="Unassembled WGS sequence"/>
</dbReference>
<protein>
    <submittedName>
        <fullName evidence="2">Uncharacterized protein</fullName>
    </submittedName>
</protein>
<comment type="caution">
    <text evidence="2">The sequence shown here is derived from an EMBL/GenBank/DDBJ whole genome shotgun (WGS) entry which is preliminary data.</text>
</comment>
<sequence length="241" mass="26592">MHSDSRFDFGDQTSRGYASTSQNSPMHLGGTNNNEHWRRQHSGPTTNDPGQGRPFVPGTTSRQDLEWRGPLPPAAVFGDKAVGSSGRVGNPLYAQALMHSPLLPQATQMQETRQWGYRCMTCLSHIRQCSQDRCHHRHWEHGTARIPLLNLNQVIHHGCTHTAAQVMLAMALRRTDPRSKAAGLSIFDMQKLNLYKKTTPDNGGQTSQYIDQAYLATRNMGSSCICGGLVKSPLTGEAGNK</sequence>
<reference evidence="2" key="1">
    <citation type="submission" date="2020-10" db="EMBL/GenBank/DDBJ databases">
        <title>High-Quality Genome Resource of Clonostachys rosea strain S41 by Oxford Nanopore Long-Read Sequencing.</title>
        <authorList>
            <person name="Wang H."/>
        </authorList>
    </citation>
    <scope>NUCLEOTIDE SEQUENCE</scope>
    <source>
        <strain evidence="2">S41</strain>
    </source>
</reference>
<accession>A0A8H7N9W9</accession>
<organism evidence="2 3">
    <name type="scientific">Bionectria ochroleuca</name>
    <name type="common">Gliocladium roseum</name>
    <dbReference type="NCBI Taxonomy" id="29856"/>
    <lineage>
        <taxon>Eukaryota</taxon>
        <taxon>Fungi</taxon>
        <taxon>Dikarya</taxon>
        <taxon>Ascomycota</taxon>
        <taxon>Pezizomycotina</taxon>
        <taxon>Sordariomycetes</taxon>
        <taxon>Hypocreomycetidae</taxon>
        <taxon>Hypocreales</taxon>
        <taxon>Bionectriaceae</taxon>
        <taxon>Clonostachys</taxon>
    </lineage>
</organism>
<feature type="region of interest" description="Disordered" evidence="1">
    <location>
        <begin position="1"/>
        <end position="72"/>
    </location>
</feature>